<gene>
    <name evidence="1" type="ORF">ASZ90_015011</name>
</gene>
<name>A0A0W8F351_9ZZZZ</name>
<sequence length="42" mass="4761">MTLTNAFPWRISAARNGFIHLKITAAGSAIISNFLTRICRYY</sequence>
<accession>A0A0W8F351</accession>
<organism evidence="1">
    <name type="scientific">hydrocarbon metagenome</name>
    <dbReference type="NCBI Taxonomy" id="938273"/>
    <lineage>
        <taxon>unclassified sequences</taxon>
        <taxon>metagenomes</taxon>
        <taxon>ecological metagenomes</taxon>
    </lineage>
</organism>
<proteinExistence type="predicted"/>
<evidence type="ECO:0000313" key="1">
    <source>
        <dbReference type="EMBL" id="KUG15335.1"/>
    </source>
</evidence>
<comment type="caution">
    <text evidence="1">The sequence shown here is derived from an EMBL/GenBank/DDBJ whole genome shotgun (WGS) entry which is preliminary data.</text>
</comment>
<dbReference type="EMBL" id="LNQE01001563">
    <property type="protein sequence ID" value="KUG15335.1"/>
    <property type="molecule type" value="Genomic_DNA"/>
</dbReference>
<dbReference type="AlphaFoldDB" id="A0A0W8F351"/>
<reference evidence="1" key="1">
    <citation type="journal article" date="2015" name="Proc. Natl. Acad. Sci. U.S.A.">
        <title>Networks of energetic and metabolic interactions define dynamics in microbial communities.</title>
        <authorList>
            <person name="Embree M."/>
            <person name="Liu J.K."/>
            <person name="Al-Bassam M.M."/>
            <person name="Zengler K."/>
        </authorList>
    </citation>
    <scope>NUCLEOTIDE SEQUENCE</scope>
</reference>
<protein>
    <submittedName>
        <fullName evidence="1">Uncharacterized protein</fullName>
    </submittedName>
</protein>